<dbReference type="Proteomes" id="UP000002168">
    <property type="component" value="Chromosome"/>
</dbReference>
<dbReference type="AlphaFoldDB" id="B1KH10"/>
<proteinExistence type="predicted"/>
<protein>
    <recommendedName>
        <fullName evidence="5">Secreted protein</fullName>
    </recommendedName>
</protein>
<feature type="compositionally biased region" description="Basic and acidic residues" evidence="1">
    <location>
        <begin position="25"/>
        <end position="46"/>
    </location>
</feature>
<sequence precursor="true">MMLYTKLILLISILFFSTATYAAEPEHDDKAHEKAEKNLDDKHWNDAHGSGVPEKKGRNPGGKKESKSKKEKE</sequence>
<feature type="region of interest" description="Disordered" evidence="1">
    <location>
        <begin position="25"/>
        <end position="73"/>
    </location>
</feature>
<accession>B1KH10</accession>
<gene>
    <name evidence="3" type="ordered locus">Swoo_4066</name>
</gene>
<feature type="compositionally biased region" description="Basic and acidic residues" evidence="1">
    <location>
        <begin position="53"/>
        <end position="73"/>
    </location>
</feature>
<evidence type="ECO:0000256" key="1">
    <source>
        <dbReference type="SAM" id="MobiDB-lite"/>
    </source>
</evidence>
<evidence type="ECO:0008006" key="5">
    <source>
        <dbReference type="Google" id="ProtNLM"/>
    </source>
</evidence>
<dbReference type="KEGG" id="swd:Swoo_4066"/>
<reference evidence="3 4" key="1">
    <citation type="submission" date="2008-02" db="EMBL/GenBank/DDBJ databases">
        <title>Complete sequence of Shewanella woodyi ATCC 51908.</title>
        <authorList>
            <consortium name="US DOE Joint Genome Institute"/>
            <person name="Copeland A."/>
            <person name="Lucas S."/>
            <person name="Lapidus A."/>
            <person name="Glavina del Rio T."/>
            <person name="Dalin E."/>
            <person name="Tice H."/>
            <person name="Bruce D."/>
            <person name="Goodwin L."/>
            <person name="Pitluck S."/>
            <person name="Sims D."/>
            <person name="Brettin T."/>
            <person name="Detter J.C."/>
            <person name="Han C."/>
            <person name="Kuske C.R."/>
            <person name="Schmutz J."/>
            <person name="Larimer F."/>
            <person name="Land M."/>
            <person name="Hauser L."/>
            <person name="Kyrpides N."/>
            <person name="Lykidis A."/>
            <person name="Zhao J.-S."/>
            <person name="Richardson P."/>
        </authorList>
    </citation>
    <scope>NUCLEOTIDE SEQUENCE [LARGE SCALE GENOMIC DNA]</scope>
    <source>
        <strain evidence="4">ATCC 51908 / MS32</strain>
    </source>
</reference>
<evidence type="ECO:0000256" key="2">
    <source>
        <dbReference type="SAM" id="SignalP"/>
    </source>
</evidence>
<evidence type="ECO:0000313" key="4">
    <source>
        <dbReference type="Proteomes" id="UP000002168"/>
    </source>
</evidence>
<name>B1KH10_SHEWM</name>
<keyword evidence="2" id="KW-0732">Signal</keyword>
<dbReference type="RefSeq" id="WP_012326651.1">
    <property type="nucleotide sequence ID" value="NC_010506.1"/>
</dbReference>
<organism evidence="3 4">
    <name type="scientific">Shewanella woodyi (strain ATCC 51908 / MS32)</name>
    <dbReference type="NCBI Taxonomy" id="392500"/>
    <lineage>
        <taxon>Bacteria</taxon>
        <taxon>Pseudomonadati</taxon>
        <taxon>Pseudomonadota</taxon>
        <taxon>Gammaproteobacteria</taxon>
        <taxon>Alteromonadales</taxon>
        <taxon>Shewanellaceae</taxon>
        <taxon>Shewanella</taxon>
    </lineage>
</organism>
<dbReference type="EMBL" id="CP000961">
    <property type="protein sequence ID" value="ACA88322.1"/>
    <property type="molecule type" value="Genomic_DNA"/>
</dbReference>
<evidence type="ECO:0000313" key="3">
    <source>
        <dbReference type="EMBL" id="ACA88322.1"/>
    </source>
</evidence>
<feature type="chain" id="PRO_5002764867" description="Secreted protein" evidence="2">
    <location>
        <begin position="23"/>
        <end position="73"/>
    </location>
</feature>
<dbReference type="HOGENOM" id="CLU_2702780_0_0_6"/>
<keyword evidence="4" id="KW-1185">Reference proteome</keyword>
<feature type="signal peptide" evidence="2">
    <location>
        <begin position="1"/>
        <end position="22"/>
    </location>
</feature>
<dbReference type="STRING" id="392500.Swoo_4066"/>